<evidence type="ECO:0000313" key="2">
    <source>
        <dbReference type="EMBL" id="TXE79047.1"/>
    </source>
</evidence>
<comment type="caution">
    <text evidence="2">The sequence shown here is derived from an EMBL/GenBank/DDBJ whole genome shotgun (WGS) entry which is preliminary data.</text>
</comment>
<keyword evidence="1" id="KW-1133">Transmembrane helix</keyword>
<dbReference type="AlphaFoldDB" id="A0A5C7DV20"/>
<reference evidence="2 3" key="1">
    <citation type="submission" date="2019-07" db="EMBL/GenBank/DDBJ databases">
        <title>Rapid identification of Enteric Bacteria from Whole Genome Sequences (WGS) using Average Nucleotide Identity (ANI).</title>
        <authorList>
            <person name="Lane C."/>
        </authorList>
    </citation>
    <scope>NUCLEOTIDE SEQUENCE [LARGE SCALE GENOMIC DNA]</scope>
    <source>
        <strain evidence="2 3">2016D-0250</strain>
    </source>
</reference>
<name>A0A5C7DV20_9BACT</name>
<feature type="transmembrane region" description="Helical" evidence="1">
    <location>
        <begin position="7"/>
        <end position="40"/>
    </location>
</feature>
<accession>A0A5C7DV20</accession>
<keyword evidence="1" id="KW-0812">Transmembrane</keyword>
<dbReference type="RefSeq" id="WP_147575942.1">
    <property type="nucleotide sequence ID" value="NZ_VOWB01000079.1"/>
</dbReference>
<evidence type="ECO:0000313" key="3">
    <source>
        <dbReference type="Proteomes" id="UP000321310"/>
    </source>
</evidence>
<dbReference type="Proteomes" id="UP000321310">
    <property type="component" value="Unassembled WGS sequence"/>
</dbReference>
<evidence type="ECO:0000256" key="1">
    <source>
        <dbReference type="SAM" id="Phobius"/>
    </source>
</evidence>
<protein>
    <submittedName>
        <fullName evidence="2">Uncharacterized protein</fullName>
    </submittedName>
</protein>
<feature type="transmembrane region" description="Helical" evidence="1">
    <location>
        <begin position="46"/>
        <end position="68"/>
    </location>
</feature>
<sequence length="73" mass="8237">MAIVIGIIVMIATAIWAIICGAFWALFIFVVWCVILPSLFFIEKYGLINVVVSYTLILAGIMILTRIIKNKQY</sequence>
<dbReference type="EMBL" id="VOWB01000079">
    <property type="protein sequence ID" value="TXE79047.1"/>
    <property type="molecule type" value="Genomic_DNA"/>
</dbReference>
<proteinExistence type="predicted"/>
<gene>
    <name evidence="2" type="ORF">FPD46_07280</name>
</gene>
<keyword evidence="1" id="KW-0472">Membrane</keyword>
<organism evidence="2 3">
    <name type="scientific">Campylobacter peloridis</name>
    <dbReference type="NCBI Taxonomy" id="488546"/>
    <lineage>
        <taxon>Bacteria</taxon>
        <taxon>Pseudomonadati</taxon>
        <taxon>Campylobacterota</taxon>
        <taxon>Epsilonproteobacteria</taxon>
        <taxon>Campylobacterales</taxon>
        <taxon>Campylobacteraceae</taxon>
        <taxon>Campylobacter</taxon>
    </lineage>
</organism>